<dbReference type="WBParaSite" id="JU765_v2.g11747.t1">
    <property type="protein sequence ID" value="JU765_v2.g11747.t1"/>
    <property type="gene ID" value="JU765_v2.g11747"/>
</dbReference>
<evidence type="ECO:0000313" key="1">
    <source>
        <dbReference type="Proteomes" id="UP000887576"/>
    </source>
</evidence>
<dbReference type="Proteomes" id="UP000887576">
    <property type="component" value="Unplaced"/>
</dbReference>
<reference evidence="2" key="1">
    <citation type="submission" date="2022-11" db="UniProtKB">
        <authorList>
            <consortium name="WormBaseParasite"/>
        </authorList>
    </citation>
    <scope>IDENTIFICATION</scope>
</reference>
<evidence type="ECO:0000313" key="2">
    <source>
        <dbReference type="WBParaSite" id="JU765_v2.g11747.t1"/>
    </source>
</evidence>
<organism evidence="1 2">
    <name type="scientific">Panagrolaimus sp. JU765</name>
    <dbReference type="NCBI Taxonomy" id="591449"/>
    <lineage>
        <taxon>Eukaryota</taxon>
        <taxon>Metazoa</taxon>
        <taxon>Ecdysozoa</taxon>
        <taxon>Nematoda</taxon>
        <taxon>Chromadorea</taxon>
        <taxon>Rhabditida</taxon>
        <taxon>Tylenchina</taxon>
        <taxon>Panagrolaimomorpha</taxon>
        <taxon>Panagrolaimoidea</taxon>
        <taxon>Panagrolaimidae</taxon>
        <taxon>Panagrolaimus</taxon>
    </lineage>
</organism>
<proteinExistence type="predicted"/>
<sequence length="27" mass="2919">PVTEVTVQVQFENKDRNKTASAGTNAN</sequence>
<name>A0AC34Q0H0_9BILA</name>
<accession>A0AC34Q0H0</accession>
<protein>
    <submittedName>
        <fullName evidence="2">Uncharacterized protein</fullName>
    </submittedName>
</protein>